<feature type="compositionally biased region" description="Basic and acidic residues" evidence="2">
    <location>
        <begin position="1"/>
        <end position="16"/>
    </location>
</feature>
<dbReference type="InterPro" id="IPR002347">
    <property type="entry name" value="SDR_fam"/>
</dbReference>
<dbReference type="InterPro" id="IPR036291">
    <property type="entry name" value="NAD(P)-bd_dom_sf"/>
</dbReference>
<feature type="region of interest" description="Disordered" evidence="2">
    <location>
        <begin position="1"/>
        <end position="33"/>
    </location>
</feature>
<evidence type="ECO:0008006" key="4">
    <source>
        <dbReference type="Google" id="ProtNLM"/>
    </source>
</evidence>
<dbReference type="AlphaFoldDB" id="A0A7S4Q151"/>
<organism evidence="3">
    <name type="scientific">Alexandrium monilatum</name>
    <dbReference type="NCBI Taxonomy" id="311494"/>
    <lineage>
        <taxon>Eukaryota</taxon>
        <taxon>Sar</taxon>
        <taxon>Alveolata</taxon>
        <taxon>Dinophyceae</taxon>
        <taxon>Gonyaulacales</taxon>
        <taxon>Pyrocystaceae</taxon>
        <taxon>Alexandrium</taxon>
    </lineage>
</organism>
<dbReference type="Pfam" id="PF00106">
    <property type="entry name" value="adh_short"/>
    <property type="match status" value="1"/>
</dbReference>
<dbReference type="EMBL" id="HBNR01011331">
    <property type="protein sequence ID" value="CAE4567682.1"/>
    <property type="molecule type" value="Transcribed_RNA"/>
</dbReference>
<dbReference type="SUPFAM" id="SSF51735">
    <property type="entry name" value="NAD(P)-binding Rossmann-fold domains"/>
    <property type="match status" value="1"/>
</dbReference>
<dbReference type="GO" id="GO:0016491">
    <property type="term" value="F:oxidoreductase activity"/>
    <property type="evidence" value="ECO:0007669"/>
    <property type="project" value="UniProtKB-KW"/>
</dbReference>
<proteinExistence type="predicted"/>
<dbReference type="PRINTS" id="PR00081">
    <property type="entry name" value="GDHRDH"/>
</dbReference>
<sequence>MPDSDEKRQLAARQRDQGLLSPGDPDYDKKMSELWGGPPPSWYDQALEDFAARYSYPASGRGKLALVTGGGGGIGFYVVKGLARLGFDVLVPARPGMEGDAQAAAEAAKGVAAPGVKVSVPAATLDLGSFESVRSFGATMREALPSLDLLCLNAGRGGGRDDRREVTGDGHEAVMQVNALSHFLLACELMPLLRRSAAGRIASQSSGARYQAKLAKVDDIDGTDASKFSAWDQYCLSKASNVLFTLALNDRLAAAGVANVIATASDPGLTATGVNIQHDLVKSLGIDNKLQDTNRLHDVAGHHAADGSLALLMASVDTGAGRSDFYVAGKAKSFAEAVYKLDPYAQPAESKATDPLCESSWPRRARESFWGQALRMTGANWEASLSKL</sequence>
<evidence type="ECO:0000256" key="2">
    <source>
        <dbReference type="SAM" id="MobiDB-lite"/>
    </source>
</evidence>
<dbReference type="PANTHER" id="PTHR43157:SF31">
    <property type="entry name" value="PHOSPHATIDYLINOSITOL-GLYCAN BIOSYNTHESIS CLASS F PROTEIN"/>
    <property type="match status" value="1"/>
</dbReference>
<evidence type="ECO:0000256" key="1">
    <source>
        <dbReference type="ARBA" id="ARBA00023002"/>
    </source>
</evidence>
<dbReference type="Gene3D" id="3.40.50.720">
    <property type="entry name" value="NAD(P)-binding Rossmann-like Domain"/>
    <property type="match status" value="1"/>
</dbReference>
<gene>
    <name evidence="3" type="ORF">AMON00008_LOCUS7301</name>
</gene>
<protein>
    <recommendedName>
        <fullName evidence="4">Protochlorophyllide reductase</fullName>
    </recommendedName>
</protein>
<reference evidence="3" key="1">
    <citation type="submission" date="2021-01" db="EMBL/GenBank/DDBJ databases">
        <authorList>
            <person name="Corre E."/>
            <person name="Pelletier E."/>
            <person name="Niang G."/>
            <person name="Scheremetjew M."/>
            <person name="Finn R."/>
            <person name="Kale V."/>
            <person name="Holt S."/>
            <person name="Cochrane G."/>
            <person name="Meng A."/>
            <person name="Brown T."/>
            <person name="Cohen L."/>
        </authorList>
    </citation>
    <scope>NUCLEOTIDE SEQUENCE</scope>
    <source>
        <strain evidence="3">CCMP3105</strain>
    </source>
</reference>
<name>A0A7S4Q151_9DINO</name>
<dbReference type="PANTHER" id="PTHR43157">
    <property type="entry name" value="PHOSPHATIDYLINOSITOL-GLYCAN BIOSYNTHESIS CLASS F PROTEIN-RELATED"/>
    <property type="match status" value="1"/>
</dbReference>
<keyword evidence="1" id="KW-0560">Oxidoreductase</keyword>
<evidence type="ECO:0000313" key="3">
    <source>
        <dbReference type="EMBL" id="CAE4567682.1"/>
    </source>
</evidence>
<accession>A0A7S4Q151</accession>